<evidence type="ECO:0000313" key="1">
    <source>
        <dbReference type="EMBL" id="KKK61549.1"/>
    </source>
</evidence>
<dbReference type="EMBL" id="LAZR01062421">
    <property type="protein sequence ID" value="KKK61549.1"/>
    <property type="molecule type" value="Genomic_DNA"/>
</dbReference>
<dbReference type="AlphaFoldDB" id="A0A0F8Z577"/>
<name>A0A0F8Z577_9ZZZZ</name>
<proteinExistence type="predicted"/>
<comment type="caution">
    <text evidence="1">The sequence shown here is derived from an EMBL/GenBank/DDBJ whole genome shotgun (WGS) entry which is preliminary data.</text>
</comment>
<organism evidence="1">
    <name type="scientific">marine sediment metagenome</name>
    <dbReference type="NCBI Taxonomy" id="412755"/>
    <lineage>
        <taxon>unclassified sequences</taxon>
        <taxon>metagenomes</taxon>
        <taxon>ecological metagenomes</taxon>
    </lineage>
</organism>
<gene>
    <name evidence="1" type="ORF">LCGC14_3013200</name>
</gene>
<feature type="non-terminal residue" evidence="1">
    <location>
        <position position="61"/>
    </location>
</feature>
<accession>A0A0F8Z577</accession>
<reference evidence="1" key="1">
    <citation type="journal article" date="2015" name="Nature">
        <title>Complex archaea that bridge the gap between prokaryotes and eukaryotes.</title>
        <authorList>
            <person name="Spang A."/>
            <person name="Saw J.H."/>
            <person name="Jorgensen S.L."/>
            <person name="Zaremba-Niedzwiedzka K."/>
            <person name="Martijn J."/>
            <person name="Lind A.E."/>
            <person name="van Eijk R."/>
            <person name="Schleper C."/>
            <person name="Guy L."/>
            <person name="Ettema T.J."/>
        </authorList>
    </citation>
    <scope>NUCLEOTIDE SEQUENCE</scope>
</reference>
<sequence length="61" mass="7294">MKKPDHISHSQIQLGRCLYRYQQMKIEKKYKDESIPMKLGGLVHHIIYTYSKECIENKLEA</sequence>
<protein>
    <submittedName>
        <fullName evidence="1">Uncharacterized protein</fullName>
    </submittedName>
</protein>